<protein>
    <recommendedName>
        <fullName evidence="4">Lipoprotein</fullName>
    </recommendedName>
</protein>
<sequence length="124" mass="13143">MRKRALASITLALGLAACAPPPDRRAAEAPVLGGCAGELQVVNASSRTVDRLFLTRLSLEGWGNDRLGQEVLRPGRSARYRPSVPGAQDLRVVWADGRAAELRRVDPCATGTIRVEDAGLKAAA</sequence>
<reference evidence="2 3" key="1">
    <citation type="submission" date="2021-01" db="EMBL/GenBank/DDBJ databases">
        <title>Belnapia mucosa sp. nov. and Belnapia arida sp. nov., isolated from the Tabernas Desert (Almeria, Spain).</title>
        <authorList>
            <person name="Molina-Menor E."/>
            <person name="Vidal-Verdu A."/>
            <person name="Calonge A."/>
            <person name="Satari L."/>
            <person name="Pereto J."/>
            <person name="Porcar M."/>
        </authorList>
    </citation>
    <scope>NUCLEOTIDE SEQUENCE [LARGE SCALE GENOMIC DNA]</scope>
    <source>
        <strain evidence="2 3">T18</strain>
    </source>
</reference>
<keyword evidence="1" id="KW-0732">Signal</keyword>
<dbReference type="PROSITE" id="PS51257">
    <property type="entry name" value="PROKAR_LIPOPROTEIN"/>
    <property type="match status" value="1"/>
</dbReference>
<proteinExistence type="predicted"/>
<name>A0ABS1TVP9_9PROT</name>
<dbReference type="EMBL" id="JAETWB010000001">
    <property type="protein sequence ID" value="MBL6076517.1"/>
    <property type="molecule type" value="Genomic_DNA"/>
</dbReference>
<evidence type="ECO:0000313" key="2">
    <source>
        <dbReference type="EMBL" id="MBL6076517.1"/>
    </source>
</evidence>
<dbReference type="RefSeq" id="WP_202829706.1">
    <property type="nucleotide sequence ID" value="NZ_JAETWB010000001.1"/>
</dbReference>
<keyword evidence="3" id="KW-1185">Reference proteome</keyword>
<evidence type="ECO:0000256" key="1">
    <source>
        <dbReference type="SAM" id="SignalP"/>
    </source>
</evidence>
<accession>A0ABS1TVP9</accession>
<evidence type="ECO:0000313" key="3">
    <source>
        <dbReference type="Proteomes" id="UP000660885"/>
    </source>
</evidence>
<organism evidence="2 3">
    <name type="scientific">Belnapia arida</name>
    <dbReference type="NCBI Taxonomy" id="2804533"/>
    <lineage>
        <taxon>Bacteria</taxon>
        <taxon>Pseudomonadati</taxon>
        <taxon>Pseudomonadota</taxon>
        <taxon>Alphaproteobacteria</taxon>
        <taxon>Acetobacterales</taxon>
        <taxon>Roseomonadaceae</taxon>
        <taxon>Belnapia</taxon>
    </lineage>
</organism>
<feature type="signal peptide" evidence="1">
    <location>
        <begin position="1"/>
        <end position="19"/>
    </location>
</feature>
<evidence type="ECO:0008006" key="4">
    <source>
        <dbReference type="Google" id="ProtNLM"/>
    </source>
</evidence>
<feature type="chain" id="PRO_5047486308" description="Lipoprotein" evidence="1">
    <location>
        <begin position="20"/>
        <end position="124"/>
    </location>
</feature>
<comment type="caution">
    <text evidence="2">The sequence shown here is derived from an EMBL/GenBank/DDBJ whole genome shotgun (WGS) entry which is preliminary data.</text>
</comment>
<dbReference type="Proteomes" id="UP000660885">
    <property type="component" value="Unassembled WGS sequence"/>
</dbReference>
<gene>
    <name evidence="2" type="ORF">JMJ56_00785</name>
</gene>